<gene>
    <name evidence="2" type="ORF">HF526_14730</name>
</gene>
<evidence type="ECO:0000313" key="3">
    <source>
        <dbReference type="Proteomes" id="UP000820669"/>
    </source>
</evidence>
<proteinExistence type="predicted"/>
<dbReference type="Proteomes" id="UP000820669">
    <property type="component" value="Unassembled WGS sequence"/>
</dbReference>
<evidence type="ECO:0000313" key="2">
    <source>
        <dbReference type="EMBL" id="NMH98551.1"/>
    </source>
</evidence>
<dbReference type="EMBL" id="JAAXLA010000024">
    <property type="protein sequence ID" value="NMH98551.1"/>
    <property type="molecule type" value="Genomic_DNA"/>
</dbReference>
<accession>A0ABX1SDX5</accession>
<sequence>MTTQAEPAPSRRRLLPRPSSARTRIIGWVLLLVLAALAVVTFVTWRLLIQGIDERVDASLRAEVGEFAALTESGSTRPPAGGSRP</sequence>
<comment type="caution">
    <text evidence="2">The sequence shown here is derived from an EMBL/GenBank/DDBJ whole genome shotgun (WGS) entry which is preliminary data.</text>
</comment>
<evidence type="ECO:0000256" key="1">
    <source>
        <dbReference type="SAM" id="Phobius"/>
    </source>
</evidence>
<evidence type="ECO:0008006" key="4">
    <source>
        <dbReference type="Google" id="ProtNLM"/>
    </source>
</evidence>
<keyword evidence="3" id="KW-1185">Reference proteome</keyword>
<organism evidence="2 3">
    <name type="scientific">Pseudonocardia acidicola</name>
    <dbReference type="NCBI Taxonomy" id="2724939"/>
    <lineage>
        <taxon>Bacteria</taxon>
        <taxon>Bacillati</taxon>
        <taxon>Actinomycetota</taxon>
        <taxon>Actinomycetes</taxon>
        <taxon>Pseudonocardiales</taxon>
        <taxon>Pseudonocardiaceae</taxon>
        <taxon>Pseudonocardia</taxon>
    </lineage>
</organism>
<keyword evidence="1" id="KW-0472">Membrane</keyword>
<keyword evidence="1" id="KW-0812">Transmembrane</keyword>
<reference evidence="2 3" key="1">
    <citation type="submission" date="2020-04" db="EMBL/GenBank/DDBJ databases">
        <authorList>
            <person name="Klaysubun C."/>
            <person name="Duangmal K."/>
            <person name="Lipun K."/>
        </authorList>
    </citation>
    <scope>NUCLEOTIDE SEQUENCE [LARGE SCALE GENOMIC DNA]</scope>
    <source>
        <strain evidence="2 3">K10HN5</strain>
    </source>
</reference>
<name>A0ABX1SDX5_9PSEU</name>
<protein>
    <recommendedName>
        <fullName evidence="4">Two-component sensor histidine kinase</fullName>
    </recommendedName>
</protein>
<keyword evidence="1" id="KW-1133">Transmembrane helix</keyword>
<dbReference type="RefSeq" id="WP_169381997.1">
    <property type="nucleotide sequence ID" value="NZ_JAAXLA010000024.1"/>
</dbReference>
<feature type="transmembrane region" description="Helical" evidence="1">
    <location>
        <begin position="25"/>
        <end position="45"/>
    </location>
</feature>